<dbReference type="Proteomes" id="UP000245506">
    <property type="component" value="Unassembled WGS sequence"/>
</dbReference>
<evidence type="ECO:0000256" key="16">
    <source>
        <dbReference type="ARBA" id="ARBA00038053"/>
    </source>
</evidence>
<comment type="pathway">
    <text evidence="2">Cell wall biogenesis; peptidoglycan biosynthesis.</text>
</comment>
<keyword evidence="8" id="KW-0133">Cell shape</keyword>
<feature type="region of interest" description="Disordered" evidence="21">
    <location>
        <begin position="391"/>
        <end position="427"/>
    </location>
</feature>
<comment type="similarity">
    <text evidence="16">Belongs to the SEDS family. FtsW subfamily.</text>
</comment>
<evidence type="ECO:0000256" key="4">
    <source>
        <dbReference type="ARBA" id="ARBA00022618"/>
    </source>
</evidence>
<feature type="transmembrane region" description="Helical" evidence="22">
    <location>
        <begin position="175"/>
        <end position="192"/>
    </location>
</feature>
<dbReference type="GO" id="GO:0051301">
    <property type="term" value="P:cell division"/>
    <property type="evidence" value="ECO:0007669"/>
    <property type="project" value="UniProtKB-KW"/>
</dbReference>
<dbReference type="PANTHER" id="PTHR30474:SF2">
    <property type="entry name" value="PEPTIDOGLYCAN GLYCOSYLTRANSFERASE FTSW-RELATED"/>
    <property type="match status" value="1"/>
</dbReference>
<comment type="subcellular location">
    <subcellularLocation>
        <location evidence="1">Cell membrane</location>
        <topology evidence="1">Multi-pass membrane protein</topology>
    </subcellularLocation>
</comment>
<evidence type="ECO:0000313" key="24">
    <source>
        <dbReference type="Proteomes" id="UP000245506"/>
    </source>
</evidence>
<keyword evidence="4" id="KW-0132">Cell division</keyword>
<feature type="transmembrane region" description="Helical" evidence="22">
    <location>
        <begin position="55"/>
        <end position="73"/>
    </location>
</feature>
<dbReference type="PANTHER" id="PTHR30474">
    <property type="entry name" value="CELL CYCLE PROTEIN"/>
    <property type="match status" value="1"/>
</dbReference>
<dbReference type="EMBL" id="QGKL01000010">
    <property type="protein sequence ID" value="PWQ98735.1"/>
    <property type="molecule type" value="Genomic_DNA"/>
</dbReference>
<dbReference type="GO" id="GO:0008955">
    <property type="term" value="F:peptidoglycan glycosyltransferase activity"/>
    <property type="evidence" value="ECO:0007669"/>
    <property type="project" value="UniProtKB-EC"/>
</dbReference>
<dbReference type="GO" id="GO:0071555">
    <property type="term" value="P:cell wall organization"/>
    <property type="evidence" value="ECO:0007669"/>
    <property type="project" value="UniProtKB-KW"/>
</dbReference>
<evidence type="ECO:0000256" key="10">
    <source>
        <dbReference type="ARBA" id="ARBA00022989"/>
    </source>
</evidence>
<evidence type="ECO:0000313" key="23">
    <source>
        <dbReference type="EMBL" id="PWQ98735.1"/>
    </source>
</evidence>
<feature type="transmembrane region" description="Helical" evidence="22">
    <location>
        <begin position="150"/>
        <end position="169"/>
    </location>
</feature>
<feature type="transmembrane region" description="Helical" evidence="22">
    <location>
        <begin position="85"/>
        <end position="102"/>
    </location>
</feature>
<evidence type="ECO:0000256" key="17">
    <source>
        <dbReference type="ARBA" id="ARBA00041185"/>
    </source>
</evidence>
<evidence type="ECO:0000256" key="3">
    <source>
        <dbReference type="ARBA" id="ARBA00022475"/>
    </source>
</evidence>
<dbReference type="GO" id="GO:0032153">
    <property type="term" value="C:cell division site"/>
    <property type="evidence" value="ECO:0007669"/>
    <property type="project" value="TreeGrafter"/>
</dbReference>
<dbReference type="EC" id="2.4.99.28" evidence="19"/>
<keyword evidence="11 22" id="KW-0472">Membrane</keyword>
<evidence type="ECO:0000256" key="12">
    <source>
        <dbReference type="ARBA" id="ARBA00023306"/>
    </source>
</evidence>
<evidence type="ECO:0000256" key="2">
    <source>
        <dbReference type="ARBA" id="ARBA00004752"/>
    </source>
</evidence>
<protein>
    <recommendedName>
        <fullName evidence="17">Probable peptidoglycan glycosyltransferase FtsW</fullName>
        <ecNumber evidence="19">2.4.99.28</ecNumber>
    </recommendedName>
    <alternativeName>
        <fullName evidence="18">Cell division protein FtsW</fullName>
    </alternativeName>
    <alternativeName>
        <fullName evidence="15">Cell wall polymerase</fullName>
    </alternativeName>
    <alternativeName>
        <fullName evidence="14">Peptidoglycan polymerase</fullName>
    </alternativeName>
</protein>
<evidence type="ECO:0000256" key="20">
    <source>
        <dbReference type="ARBA" id="ARBA00049902"/>
    </source>
</evidence>
<evidence type="ECO:0000256" key="18">
    <source>
        <dbReference type="ARBA" id="ARBA00041418"/>
    </source>
</evidence>
<keyword evidence="9" id="KW-0573">Peptidoglycan synthesis</keyword>
<feature type="transmembrane region" description="Helical" evidence="22">
    <location>
        <begin position="318"/>
        <end position="341"/>
    </location>
</feature>
<dbReference type="GO" id="GO:0008360">
    <property type="term" value="P:regulation of cell shape"/>
    <property type="evidence" value="ECO:0007669"/>
    <property type="project" value="UniProtKB-KW"/>
</dbReference>
<dbReference type="Pfam" id="PF01098">
    <property type="entry name" value="FTSW_RODA_SPOVE"/>
    <property type="match status" value="1"/>
</dbReference>
<dbReference type="RefSeq" id="WP_109821891.1">
    <property type="nucleotide sequence ID" value="NZ_QGKL01000010.1"/>
</dbReference>
<organism evidence="23 24">
    <name type="scientific">Leucothrix arctica</name>
    <dbReference type="NCBI Taxonomy" id="1481894"/>
    <lineage>
        <taxon>Bacteria</taxon>
        <taxon>Pseudomonadati</taxon>
        <taxon>Pseudomonadota</taxon>
        <taxon>Gammaproteobacteria</taxon>
        <taxon>Thiotrichales</taxon>
        <taxon>Thiotrichaceae</taxon>
        <taxon>Leucothrix</taxon>
    </lineage>
</organism>
<keyword evidence="10 22" id="KW-1133">Transmembrane helix</keyword>
<evidence type="ECO:0000256" key="14">
    <source>
        <dbReference type="ARBA" id="ARBA00032370"/>
    </source>
</evidence>
<evidence type="ECO:0000256" key="5">
    <source>
        <dbReference type="ARBA" id="ARBA00022676"/>
    </source>
</evidence>
<evidence type="ECO:0000256" key="13">
    <source>
        <dbReference type="ARBA" id="ARBA00023316"/>
    </source>
</evidence>
<feature type="compositionally biased region" description="Basic residues" evidence="21">
    <location>
        <begin position="403"/>
        <end position="416"/>
    </location>
</feature>
<keyword evidence="5" id="KW-0328">Glycosyltransferase</keyword>
<dbReference type="GO" id="GO:0005886">
    <property type="term" value="C:plasma membrane"/>
    <property type="evidence" value="ECO:0007669"/>
    <property type="project" value="UniProtKB-SubCell"/>
</dbReference>
<dbReference type="GO" id="GO:0009252">
    <property type="term" value="P:peptidoglycan biosynthetic process"/>
    <property type="evidence" value="ECO:0007669"/>
    <property type="project" value="UniProtKB-KW"/>
</dbReference>
<evidence type="ECO:0000256" key="7">
    <source>
        <dbReference type="ARBA" id="ARBA00022692"/>
    </source>
</evidence>
<comment type="catalytic activity">
    <reaction evidence="20">
        <text>[GlcNAc-(1-&gt;4)-Mur2Ac(oyl-L-Ala-gamma-D-Glu-L-Lys-D-Ala-D-Ala)](n)-di-trans,octa-cis-undecaprenyl diphosphate + beta-D-GlcNAc-(1-&gt;4)-Mur2Ac(oyl-L-Ala-gamma-D-Glu-L-Lys-D-Ala-D-Ala)-di-trans,octa-cis-undecaprenyl diphosphate = [GlcNAc-(1-&gt;4)-Mur2Ac(oyl-L-Ala-gamma-D-Glu-L-Lys-D-Ala-D-Ala)](n+1)-di-trans,octa-cis-undecaprenyl diphosphate + di-trans,octa-cis-undecaprenyl diphosphate + H(+)</text>
        <dbReference type="Rhea" id="RHEA:23708"/>
        <dbReference type="Rhea" id="RHEA-COMP:9602"/>
        <dbReference type="Rhea" id="RHEA-COMP:9603"/>
        <dbReference type="ChEBI" id="CHEBI:15378"/>
        <dbReference type="ChEBI" id="CHEBI:58405"/>
        <dbReference type="ChEBI" id="CHEBI:60033"/>
        <dbReference type="ChEBI" id="CHEBI:78435"/>
        <dbReference type="EC" id="2.4.99.28"/>
    </reaction>
</comment>
<reference evidence="23 24" key="1">
    <citation type="submission" date="2018-05" db="EMBL/GenBank/DDBJ databases">
        <title>Leucothrix arctica sp. nov., isolated from Arctic seawater.</title>
        <authorList>
            <person name="Choi A."/>
            <person name="Baek K."/>
        </authorList>
    </citation>
    <scope>NUCLEOTIDE SEQUENCE [LARGE SCALE GENOMIC DNA]</scope>
    <source>
        <strain evidence="23 24">IMCC9719</strain>
    </source>
</reference>
<name>A0A317CJI0_9GAMM</name>
<evidence type="ECO:0000256" key="6">
    <source>
        <dbReference type="ARBA" id="ARBA00022679"/>
    </source>
</evidence>
<evidence type="ECO:0000256" key="11">
    <source>
        <dbReference type="ARBA" id="ARBA00023136"/>
    </source>
</evidence>
<dbReference type="GO" id="GO:0015648">
    <property type="term" value="F:lipid-linked peptidoglycan transporter activity"/>
    <property type="evidence" value="ECO:0007669"/>
    <property type="project" value="TreeGrafter"/>
</dbReference>
<dbReference type="OrthoDB" id="9768187at2"/>
<feature type="transmembrane region" description="Helical" evidence="22">
    <location>
        <begin position="347"/>
        <end position="369"/>
    </location>
</feature>
<keyword evidence="7 22" id="KW-0812">Transmembrane</keyword>
<sequence>MLKRILADFYPEWERYVDRALLINLLLLIGFGTVVMTSASIAIAEKNNGSAFFYLNRQMVFLALGCLSAYVVYQFRMTVWQSTGPAILIPIFLMLVAVLIVGKEVNGASRWLGFGPVSIQVSEITKVSVILYMAGYLVRHGKALAESKSYKPLIIPLMVVAIIDTLLILEPDFGSVIMVTATGLSLLFLGGVKLHRLLFIFMIALVAMVGMVMAGGYRVARVIAFLNPWEHAQGKGYQTVHSLMGIGDGGWFGVGLGASVQKLFYLPEAHNDYVFAVLAEEFGFVGILVTLALFGWLVQRAFVIGFNADKAKLHYGAYVAYGIGFWIGFQVLFHIGVNLAILPPKGLTLPFVSYGGSSLLSIMIAMGLLMRVHRDTQIALFGLSEKELSRQKQRNKAATPRKVPAKRAKTMKKRKSTSIFGGLLGGK</sequence>
<evidence type="ECO:0000256" key="1">
    <source>
        <dbReference type="ARBA" id="ARBA00004651"/>
    </source>
</evidence>
<feature type="transmembrane region" description="Helical" evidence="22">
    <location>
        <begin position="21"/>
        <end position="43"/>
    </location>
</feature>
<evidence type="ECO:0000256" key="9">
    <source>
        <dbReference type="ARBA" id="ARBA00022984"/>
    </source>
</evidence>
<evidence type="ECO:0000256" key="21">
    <source>
        <dbReference type="SAM" id="MobiDB-lite"/>
    </source>
</evidence>
<evidence type="ECO:0000256" key="8">
    <source>
        <dbReference type="ARBA" id="ARBA00022960"/>
    </source>
</evidence>
<dbReference type="InterPro" id="IPR013437">
    <property type="entry name" value="FtsW"/>
</dbReference>
<evidence type="ECO:0000256" key="19">
    <source>
        <dbReference type="ARBA" id="ARBA00044770"/>
    </source>
</evidence>
<proteinExistence type="inferred from homology"/>
<dbReference type="AlphaFoldDB" id="A0A317CJI0"/>
<feature type="transmembrane region" description="Helical" evidence="22">
    <location>
        <begin position="273"/>
        <end position="298"/>
    </location>
</feature>
<keyword evidence="3" id="KW-1003">Cell membrane</keyword>
<dbReference type="NCBIfam" id="TIGR02614">
    <property type="entry name" value="ftsW"/>
    <property type="match status" value="1"/>
</dbReference>
<keyword evidence="12" id="KW-0131">Cell cycle</keyword>
<evidence type="ECO:0000256" key="15">
    <source>
        <dbReference type="ARBA" id="ARBA00033270"/>
    </source>
</evidence>
<keyword evidence="6" id="KW-0808">Transferase</keyword>
<keyword evidence="13" id="KW-0961">Cell wall biogenesis/degradation</keyword>
<feature type="transmembrane region" description="Helical" evidence="22">
    <location>
        <begin position="114"/>
        <end position="138"/>
    </location>
</feature>
<dbReference type="InterPro" id="IPR001182">
    <property type="entry name" value="FtsW/RodA"/>
</dbReference>
<keyword evidence="24" id="KW-1185">Reference proteome</keyword>
<comment type="caution">
    <text evidence="23">The sequence shown here is derived from an EMBL/GenBank/DDBJ whole genome shotgun (WGS) entry which is preliminary data.</text>
</comment>
<evidence type="ECO:0000256" key="22">
    <source>
        <dbReference type="SAM" id="Phobius"/>
    </source>
</evidence>
<feature type="transmembrane region" description="Helical" evidence="22">
    <location>
        <begin position="199"/>
        <end position="220"/>
    </location>
</feature>
<gene>
    <name evidence="23" type="primary">ftsW</name>
    <name evidence="23" type="ORF">DKT75_02700</name>
</gene>
<accession>A0A317CJI0</accession>